<dbReference type="InterPro" id="IPR039131">
    <property type="entry name" value="NDUFAF1"/>
</dbReference>
<evidence type="ECO:0000313" key="7">
    <source>
        <dbReference type="Proteomes" id="UP000677054"/>
    </source>
</evidence>
<organism evidence="6">
    <name type="scientific">Darwinula stevensoni</name>
    <dbReference type="NCBI Taxonomy" id="69355"/>
    <lineage>
        <taxon>Eukaryota</taxon>
        <taxon>Metazoa</taxon>
        <taxon>Ecdysozoa</taxon>
        <taxon>Arthropoda</taxon>
        <taxon>Crustacea</taxon>
        <taxon>Oligostraca</taxon>
        <taxon>Ostracoda</taxon>
        <taxon>Podocopa</taxon>
        <taxon>Podocopida</taxon>
        <taxon>Darwinulocopina</taxon>
        <taxon>Darwinuloidea</taxon>
        <taxon>Darwinulidae</taxon>
        <taxon>Darwinula</taxon>
    </lineage>
</organism>
<evidence type="ECO:0000256" key="2">
    <source>
        <dbReference type="ARBA" id="ARBA00007884"/>
    </source>
</evidence>
<dbReference type="Pfam" id="PF08547">
    <property type="entry name" value="CIA30"/>
    <property type="match status" value="1"/>
</dbReference>
<evidence type="ECO:0000256" key="1">
    <source>
        <dbReference type="ARBA" id="ARBA00004173"/>
    </source>
</evidence>
<dbReference type="EMBL" id="LR901724">
    <property type="protein sequence ID" value="CAD7249268.1"/>
    <property type="molecule type" value="Genomic_DNA"/>
</dbReference>
<dbReference type="InterPro" id="IPR008979">
    <property type="entry name" value="Galactose-bd-like_sf"/>
</dbReference>
<dbReference type="Proteomes" id="UP000677054">
    <property type="component" value="Unassembled WGS sequence"/>
</dbReference>
<dbReference type="PANTHER" id="PTHR13194:SF18">
    <property type="entry name" value="COMPLEX I INTERMEDIATE-ASSOCIATED PROTEIN 30, MITOCHONDRIAL"/>
    <property type="match status" value="1"/>
</dbReference>
<comment type="similarity">
    <text evidence="2">Belongs to the CIA30 family.</text>
</comment>
<protein>
    <recommendedName>
        <fullName evidence="5">NADH:ubiquinone oxidoreductase intermediate-associated protein 30 domain-containing protein</fullName>
    </recommendedName>
</protein>
<evidence type="ECO:0000256" key="3">
    <source>
        <dbReference type="ARBA" id="ARBA00023128"/>
    </source>
</evidence>
<keyword evidence="7" id="KW-1185">Reference proteome</keyword>
<dbReference type="GO" id="GO:0006120">
    <property type="term" value="P:mitochondrial electron transport, NADH to ubiquinone"/>
    <property type="evidence" value="ECO:0007669"/>
    <property type="project" value="TreeGrafter"/>
</dbReference>
<feature type="domain" description="NADH:ubiquinone oxidoreductase intermediate-associated protein 30" evidence="5">
    <location>
        <begin position="107"/>
        <end position="280"/>
    </location>
</feature>
<comment type="subcellular location">
    <subcellularLocation>
        <location evidence="1">Mitochondrion</location>
    </subcellularLocation>
</comment>
<dbReference type="GO" id="GO:0005739">
    <property type="term" value="C:mitochondrion"/>
    <property type="evidence" value="ECO:0007669"/>
    <property type="project" value="UniProtKB-SubCell"/>
</dbReference>
<proteinExistence type="inferred from homology"/>
<evidence type="ECO:0000313" key="6">
    <source>
        <dbReference type="EMBL" id="CAD7249268.1"/>
    </source>
</evidence>
<dbReference type="GO" id="GO:0032981">
    <property type="term" value="P:mitochondrial respiratory chain complex I assembly"/>
    <property type="evidence" value="ECO:0007669"/>
    <property type="project" value="TreeGrafter"/>
</dbReference>
<reference evidence="6" key="1">
    <citation type="submission" date="2020-11" db="EMBL/GenBank/DDBJ databases">
        <authorList>
            <person name="Tran Van P."/>
        </authorList>
    </citation>
    <scope>NUCLEOTIDE SEQUENCE</scope>
</reference>
<keyword evidence="3" id="KW-0496">Mitochondrion</keyword>
<dbReference type="GO" id="GO:0051082">
    <property type="term" value="F:unfolded protein binding"/>
    <property type="evidence" value="ECO:0007669"/>
    <property type="project" value="TreeGrafter"/>
</dbReference>
<dbReference type="InterPro" id="IPR013857">
    <property type="entry name" value="NADH-UbQ_OxRdtase-assoc_prot30"/>
</dbReference>
<gene>
    <name evidence="6" type="ORF">DSTB1V02_LOCUS9066</name>
</gene>
<dbReference type="SUPFAM" id="SSF49785">
    <property type="entry name" value="Galactose-binding domain-like"/>
    <property type="match status" value="1"/>
</dbReference>
<evidence type="ECO:0000256" key="4">
    <source>
        <dbReference type="ARBA" id="ARBA00023186"/>
    </source>
</evidence>
<accession>A0A7R8XKB2</accession>
<evidence type="ECO:0000259" key="5">
    <source>
        <dbReference type="Pfam" id="PF08547"/>
    </source>
</evidence>
<dbReference type="OrthoDB" id="42561at2759"/>
<dbReference type="PANTHER" id="PTHR13194">
    <property type="entry name" value="COMPLEX I INTERMEDIATE-ASSOCIATED PROTEIN 30"/>
    <property type="match status" value="1"/>
</dbReference>
<sequence length="309" mass="35701">MVVVQWSGLSMTSLGISRSFFTSVSHRAPGRWALAGFHTSAPLGPMFWEKDERSGYKSQLDDVPRLKLVKDGLKMMPSECKKWIEEWKGKLFGDFAMPRPGIPDNVWKFDSAEDLSKWTVTVDADNSEGFSSAELVLSPVGKGLFQGNLCTLVPREGRIKRTGYCAMKSHRLTRSFQRYDTYDWRDYTHLVMRVRGDGRTYMLNLHTAGFYDILWNDMYQYLLFTRGGPHWQYVRIPFSKFFFSSKGRIQDKQFAIQLDRVNSLGIGVGDKINGPFRLEIDYIGVEMDPSYQEEFAYELYTMPKYTTAH</sequence>
<dbReference type="AlphaFoldDB" id="A0A7R8XKB2"/>
<name>A0A7R8XKB2_9CRUS</name>
<keyword evidence="4" id="KW-0143">Chaperone</keyword>
<dbReference type="EMBL" id="CAJPEV010002207">
    <property type="protein sequence ID" value="CAG0896112.1"/>
    <property type="molecule type" value="Genomic_DNA"/>
</dbReference>